<evidence type="ECO:0000256" key="1">
    <source>
        <dbReference type="ARBA" id="ARBA00022490"/>
    </source>
</evidence>
<evidence type="ECO:0000259" key="6">
    <source>
        <dbReference type="Pfam" id="PF05175"/>
    </source>
</evidence>
<dbReference type="EMBL" id="APGJ01000004">
    <property type="protein sequence ID" value="EYD72604.1"/>
    <property type="molecule type" value="Genomic_DNA"/>
</dbReference>
<dbReference type="InterPro" id="IPR002052">
    <property type="entry name" value="DNA_methylase_N6_adenine_CS"/>
</dbReference>
<dbReference type="eggNOG" id="COG2813">
    <property type="taxonomic scope" value="Bacteria"/>
</dbReference>
<evidence type="ECO:0000256" key="2">
    <source>
        <dbReference type="ARBA" id="ARBA00022552"/>
    </source>
</evidence>
<evidence type="ECO:0000256" key="3">
    <source>
        <dbReference type="ARBA" id="ARBA00022603"/>
    </source>
</evidence>
<evidence type="ECO:0000256" key="4">
    <source>
        <dbReference type="ARBA" id="ARBA00022679"/>
    </source>
</evidence>
<sequence length="331" mass="35915">MADARLTTAIESGAFSLPDGAVAVLRPAAGTDLSALPRERSVILHGFRPDIDWWEAQGWRVAEATDTAEMAVVCVPRSKRLARALVARAARIAPVVVVDGQKTDGVDSLWREMRARIGDLPCVTRAHGRLFWFASADVELSDWDAPEPAPVDGGFVTQWGAFSADGPDRGSQLLARALPKKLPARMADLGAGWGYLARAALERDGVTSIDLVEAEKLALDCARANVTDPRAGFHWADATRFKPDHLYDGIVSNPPFHTGRAADPGLGRAFITAAARMLAPSGQLWMVANRHLPYEAALRDSFRTVEEIGGDNAFKLFHAIRPLKPTDKKPR</sequence>
<dbReference type="PANTHER" id="PTHR47816">
    <property type="entry name" value="RIBOSOMAL RNA SMALL SUBUNIT METHYLTRANSFERASE C"/>
    <property type="match status" value="1"/>
</dbReference>
<dbReference type="InterPro" id="IPR007848">
    <property type="entry name" value="Small_mtfrase_dom"/>
</dbReference>
<dbReference type="Gene3D" id="3.40.50.150">
    <property type="entry name" value="Vaccinia Virus protein VP39"/>
    <property type="match status" value="1"/>
</dbReference>
<dbReference type="OrthoDB" id="9816072at2"/>
<keyword evidence="2" id="KW-0698">rRNA processing</keyword>
<dbReference type="PROSITE" id="PS00092">
    <property type="entry name" value="N6_MTASE"/>
    <property type="match status" value="1"/>
</dbReference>
<reference evidence="7 8" key="1">
    <citation type="submission" date="2013-03" db="EMBL/GenBank/DDBJ databases">
        <authorList>
            <person name="Fiebig A."/>
            <person name="Goeker M."/>
            <person name="Klenk H.-P.P."/>
        </authorList>
    </citation>
    <scope>NUCLEOTIDE SEQUENCE [LARGE SCALE GENOMIC DNA]</scope>
    <source>
        <strain evidence="7 8">DSM 17492</strain>
    </source>
</reference>
<dbReference type="CDD" id="cd02440">
    <property type="entry name" value="AdoMet_MTases"/>
    <property type="match status" value="1"/>
</dbReference>
<dbReference type="InterPro" id="IPR029063">
    <property type="entry name" value="SAM-dependent_MTases_sf"/>
</dbReference>
<accession>A0A017HFQ6</accession>
<dbReference type="PATRIC" id="fig|1122180.6.peg.1389"/>
<keyword evidence="4 7" id="KW-0808">Transferase</keyword>
<dbReference type="HOGENOM" id="CLU_049581_1_0_5"/>
<evidence type="ECO:0000313" key="7">
    <source>
        <dbReference type="EMBL" id="EYD72604.1"/>
    </source>
</evidence>
<dbReference type="STRING" id="1122180.Lokhon_01405"/>
<proteinExistence type="predicted"/>
<dbReference type="GO" id="GO:0052913">
    <property type="term" value="F:16S rRNA (guanine(966)-N(2))-methyltransferase activity"/>
    <property type="evidence" value="ECO:0007669"/>
    <property type="project" value="UniProtKB-EC"/>
</dbReference>
<keyword evidence="3 7" id="KW-0489">Methyltransferase</keyword>
<dbReference type="AlphaFoldDB" id="A0A017HFQ6"/>
<dbReference type="Pfam" id="PF05175">
    <property type="entry name" value="MTS"/>
    <property type="match status" value="1"/>
</dbReference>
<feature type="domain" description="Methyltransferase small" evidence="6">
    <location>
        <begin position="155"/>
        <end position="317"/>
    </location>
</feature>
<keyword evidence="5" id="KW-0949">S-adenosyl-L-methionine</keyword>
<name>A0A017HFQ6_9RHOB</name>
<comment type="caution">
    <text evidence="7">The sequence shown here is derived from an EMBL/GenBank/DDBJ whole genome shotgun (WGS) entry which is preliminary data.</text>
</comment>
<dbReference type="Proteomes" id="UP000025047">
    <property type="component" value="Unassembled WGS sequence"/>
</dbReference>
<dbReference type="InterPro" id="IPR046977">
    <property type="entry name" value="RsmC/RlmG"/>
</dbReference>
<dbReference type="RefSeq" id="WP_017928888.1">
    <property type="nucleotide sequence ID" value="NZ_KB822999.1"/>
</dbReference>
<gene>
    <name evidence="7" type="ORF">Lokhon_01405</name>
</gene>
<dbReference type="GO" id="GO:0003676">
    <property type="term" value="F:nucleic acid binding"/>
    <property type="evidence" value="ECO:0007669"/>
    <property type="project" value="InterPro"/>
</dbReference>
<dbReference type="EC" id="2.1.1.171" evidence="7"/>
<evidence type="ECO:0000256" key="5">
    <source>
        <dbReference type="ARBA" id="ARBA00022691"/>
    </source>
</evidence>
<evidence type="ECO:0000313" key="8">
    <source>
        <dbReference type="Proteomes" id="UP000025047"/>
    </source>
</evidence>
<keyword evidence="1" id="KW-0963">Cytoplasm</keyword>
<dbReference type="PANTHER" id="PTHR47816:SF4">
    <property type="entry name" value="RIBOSOMAL RNA SMALL SUBUNIT METHYLTRANSFERASE C"/>
    <property type="match status" value="1"/>
</dbReference>
<keyword evidence="8" id="KW-1185">Reference proteome</keyword>
<dbReference type="SUPFAM" id="SSF53335">
    <property type="entry name" value="S-adenosyl-L-methionine-dependent methyltransferases"/>
    <property type="match status" value="1"/>
</dbReference>
<protein>
    <submittedName>
        <fullName evidence="7">Ribosomal RNA small subunit methyltransferase C</fullName>
        <ecNumber evidence="7">2.1.1.171</ecNumber>
    </submittedName>
</protein>
<organism evidence="7 8">
    <name type="scientific">Limimaricola hongkongensis DSM 17492</name>
    <dbReference type="NCBI Taxonomy" id="1122180"/>
    <lineage>
        <taxon>Bacteria</taxon>
        <taxon>Pseudomonadati</taxon>
        <taxon>Pseudomonadota</taxon>
        <taxon>Alphaproteobacteria</taxon>
        <taxon>Rhodobacterales</taxon>
        <taxon>Paracoccaceae</taxon>
        <taxon>Limimaricola</taxon>
    </lineage>
</organism>